<evidence type="ECO:0000313" key="8">
    <source>
        <dbReference type="Proteomes" id="UP000752012"/>
    </source>
</evidence>
<dbReference type="AlphaFoldDB" id="A0A969PPL1"/>
<dbReference type="InterPro" id="IPR038010">
    <property type="entry name" value="YhfW_C"/>
</dbReference>
<dbReference type="GO" id="GO:0046872">
    <property type="term" value="F:metal ion binding"/>
    <property type="evidence" value="ECO:0007669"/>
    <property type="project" value="UniProtKB-KW"/>
</dbReference>
<evidence type="ECO:0000313" key="7">
    <source>
        <dbReference type="EMBL" id="NJP38037.1"/>
    </source>
</evidence>
<evidence type="ECO:0000256" key="2">
    <source>
        <dbReference type="ARBA" id="ARBA00022723"/>
    </source>
</evidence>
<dbReference type="InterPro" id="IPR006076">
    <property type="entry name" value="FAD-dep_OxRdtase"/>
</dbReference>
<reference evidence="7 8" key="1">
    <citation type="submission" date="2020-03" db="EMBL/GenBank/DDBJ databases">
        <title>Assessment of the enzymatic potential of alkaline-tolerant lipase obtained from Bacillus luteus H11 (technogenic soil) for the bioremediation of saline soils contaminated with petroleum substances.</title>
        <authorList>
            <person name="Kalwasinska A."/>
        </authorList>
    </citation>
    <scope>NUCLEOTIDE SEQUENCE [LARGE SCALE GENOMIC DNA]</scope>
    <source>
        <strain evidence="7 8">H11</strain>
    </source>
</reference>
<accession>A0A969PPL1</accession>
<dbReference type="InterPro" id="IPR017941">
    <property type="entry name" value="Rieske_2Fe-2S"/>
</dbReference>
<dbReference type="PRINTS" id="PR00162">
    <property type="entry name" value="RIESKE"/>
</dbReference>
<sequence length="507" mass="57038">MNKLPEQPASLWRERPTQTFPALEEDLDTEVCVIGGGIAGVSTAFILARRGFQVVLVEADRMGAGTTGWTTAKITSQHGPKYADLIDQIGVDNARLYYDANEDAISWIERMTRKLNIDCNFERQHAYLYADTDEGMEQLEREAEAYLQLELDGGMVEKEGFDGTKRRMLAMYDQAQFHPVCFLAKLLRYLEVENMPVFEQSRAVDIKRGKRPQVLMENGSVVMADHVVMATHYPFKDLQALFVARLHVERSYSVAFRLNTKAPEGMYLNVESPKRSIRRAFDTDGRELLLIGGEGHTSGQKVNTLENYKKLHQFGLDHFDTAAVPYRWASQDVFTLDGLPYAGPVNPGKDDVFVATGFAKWGMTNGVAAAQIIADRITEKRNEYAPLYTPSRFRPGKEMKNAVKENMDVAMEFVRGKLDRGKSKKVEDLDFNEGAVVNVNGKRAGAYKDEHGHVTIVDTTCTHLGCELYWNNGDRSWDCPCHGSRFNTDGDVLEGPAVKPLDQLKEE</sequence>
<keyword evidence="5" id="KW-1015">Disulfide bond</keyword>
<evidence type="ECO:0000256" key="3">
    <source>
        <dbReference type="ARBA" id="ARBA00023004"/>
    </source>
</evidence>
<comment type="caution">
    <text evidence="7">The sequence shown here is derived from an EMBL/GenBank/DDBJ whole genome shotgun (WGS) entry which is preliminary data.</text>
</comment>
<evidence type="ECO:0000256" key="5">
    <source>
        <dbReference type="ARBA" id="ARBA00023157"/>
    </source>
</evidence>
<dbReference type="SUPFAM" id="SSF50022">
    <property type="entry name" value="ISP domain"/>
    <property type="match status" value="1"/>
</dbReference>
<organism evidence="7 8">
    <name type="scientific">Alkalicoccus luteus</name>
    <dbReference type="NCBI Taxonomy" id="1237094"/>
    <lineage>
        <taxon>Bacteria</taxon>
        <taxon>Bacillati</taxon>
        <taxon>Bacillota</taxon>
        <taxon>Bacilli</taxon>
        <taxon>Bacillales</taxon>
        <taxon>Bacillaceae</taxon>
        <taxon>Alkalicoccus</taxon>
    </lineage>
</organism>
<dbReference type="PROSITE" id="PS51296">
    <property type="entry name" value="RIESKE"/>
    <property type="match status" value="1"/>
</dbReference>
<dbReference type="Pfam" id="PF01266">
    <property type="entry name" value="DAO"/>
    <property type="match status" value="1"/>
</dbReference>
<dbReference type="Gene3D" id="2.102.10.10">
    <property type="entry name" value="Rieske [2Fe-2S] iron-sulphur domain"/>
    <property type="match status" value="1"/>
</dbReference>
<dbReference type="FunFam" id="2.102.10.10:FF:000014">
    <property type="entry name" value="Oxidoreductase, FAD dependent"/>
    <property type="match status" value="1"/>
</dbReference>
<dbReference type="PANTHER" id="PTHR13847">
    <property type="entry name" value="SARCOSINE DEHYDROGENASE-RELATED"/>
    <property type="match status" value="1"/>
</dbReference>
<dbReference type="EMBL" id="JAATHJ010000015">
    <property type="protein sequence ID" value="NJP38037.1"/>
    <property type="molecule type" value="Genomic_DNA"/>
</dbReference>
<dbReference type="Gene3D" id="3.50.50.60">
    <property type="entry name" value="FAD/NAD(P)-binding domain"/>
    <property type="match status" value="1"/>
</dbReference>
<keyword evidence="2" id="KW-0479">Metal-binding</keyword>
<proteinExistence type="predicted"/>
<dbReference type="SUPFAM" id="SSF51971">
    <property type="entry name" value="Nucleotide-binding domain"/>
    <property type="match status" value="1"/>
</dbReference>
<dbReference type="CDD" id="cd03477">
    <property type="entry name" value="Rieske_YhfW_C"/>
    <property type="match status" value="1"/>
</dbReference>
<dbReference type="Pfam" id="PF00355">
    <property type="entry name" value="Rieske"/>
    <property type="match status" value="1"/>
</dbReference>
<gene>
    <name evidence="7" type="ORF">HCN83_10635</name>
</gene>
<feature type="domain" description="Rieske" evidence="6">
    <location>
        <begin position="421"/>
        <end position="507"/>
    </location>
</feature>
<dbReference type="Gene3D" id="3.30.9.10">
    <property type="entry name" value="D-Amino Acid Oxidase, subunit A, domain 2"/>
    <property type="match status" value="1"/>
</dbReference>
<evidence type="ECO:0000256" key="4">
    <source>
        <dbReference type="ARBA" id="ARBA00023014"/>
    </source>
</evidence>
<dbReference type="GO" id="GO:0016020">
    <property type="term" value="C:membrane"/>
    <property type="evidence" value="ECO:0007669"/>
    <property type="project" value="InterPro"/>
</dbReference>
<evidence type="ECO:0000259" key="6">
    <source>
        <dbReference type="PROSITE" id="PS51296"/>
    </source>
</evidence>
<protein>
    <submittedName>
        <fullName evidence="7">FAD-dependent oxidoreductase</fullName>
    </submittedName>
</protein>
<dbReference type="RefSeq" id="WP_168007108.1">
    <property type="nucleotide sequence ID" value="NZ_JAATHJ010000015.1"/>
</dbReference>
<dbReference type="InterPro" id="IPR036922">
    <property type="entry name" value="Rieske_2Fe-2S_sf"/>
</dbReference>
<dbReference type="GO" id="GO:0004497">
    <property type="term" value="F:monooxygenase activity"/>
    <property type="evidence" value="ECO:0007669"/>
    <property type="project" value="UniProtKB-ARBA"/>
</dbReference>
<keyword evidence="8" id="KW-1185">Reference proteome</keyword>
<keyword evidence="3" id="KW-0408">Iron</keyword>
<dbReference type="GO" id="GO:0051537">
    <property type="term" value="F:2 iron, 2 sulfur cluster binding"/>
    <property type="evidence" value="ECO:0007669"/>
    <property type="project" value="UniProtKB-KW"/>
</dbReference>
<dbReference type="InterPro" id="IPR036188">
    <property type="entry name" value="FAD/NAD-bd_sf"/>
</dbReference>
<dbReference type="InterPro" id="IPR005805">
    <property type="entry name" value="Rieske_Fe-S_prot_C"/>
</dbReference>
<dbReference type="PANTHER" id="PTHR13847:SF274">
    <property type="entry name" value="RIESKE 2FE-2S IRON-SULFUR PROTEIN YHFW-RELATED"/>
    <property type="match status" value="1"/>
</dbReference>
<name>A0A969PPL1_9BACI</name>
<dbReference type="Proteomes" id="UP000752012">
    <property type="component" value="Unassembled WGS sequence"/>
</dbReference>
<evidence type="ECO:0000256" key="1">
    <source>
        <dbReference type="ARBA" id="ARBA00022714"/>
    </source>
</evidence>
<keyword evidence="1" id="KW-0001">2Fe-2S</keyword>
<dbReference type="GO" id="GO:0016705">
    <property type="term" value="F:oxidoreductase activity, acting on paired donors, with incorporation or reduction of molecular oxygen"/>
    <property type="evidence" value="ECO:0007669"/>
    <property type="project" value="UniProtKB-ARBA"/>
</dbReference>
<keyword evidence="4" id="KW-0411">Iron-sulfur</keyword>
<dbReference type="GO" id="GO:0005737">
    <property type="term" value="C:cytoplasm"/>
    <property type="evidence" value="ECO:0007669"/>
    <property type="project" value="TreeGrafter"/>
</dbReference>